<dbReference type="EMBL" id="CP045309">
    <property type="protein sequence ID" value="QGL50725.1"/>
    <property type="molecule type" value="Genomic_DNA"/>
</dbReference>
<evidence type="ECO:0000313" key="4">
    <source>
        <dbReference type="Proteomes" id="UP000402241"/>
    </source>
</evidence>
<evidence type="ECO:0000313" key="5">
    <source>
        <dbReference type="Proteomes" id="UP000477779"/>
    </source>
</evidence>
<evidence type="ECO:0000313" key="2">
    <source>
        <dbReference type="EMBL" id="NES26557.1"/>
    </source>
</evidence>
<reference evidence="2 5" key="2">
    <citation type="submission" date="2020-02" db="EMBL/GenBank/DDBJ databases">
        <title>WGS of Micromonospora spp. isolated from hot spring.</title>
        <authorList>
            <person name="Thawai C."/>
        </authorList>
    </citation>
    <scope>NUCLEOTIDE SEQUENCE [LARGE SCALE GENOMIC DNA]</scope>
    <source>
        <strain evidence="2 5">TMS7</strain>
    </source>
</reference>
<reference evidence="3 4" key="1">
    <citation type="submission" date="2019-10" db="EMBL/GenBank/DDBJ databases">
        <title>Genome Sequence of Micromonospora terminaliae DSM 101760.</title>
        <authorList>
            <person name="Guo L."/>
        </authorList>
    </citation>
    <scope>NUCLEOTIDE SEQUENCE [LARGE SCALE GENOMIC DNA]</scope>
    <source>
        <strain evidence="3 4">DSM 101760</strain>
    </source>
</reference>
<dbReference type="Proteomes" id="UP000402241">
    <property type="component" value="Chromosome"/>
</dbReference>
<evidence type="ECO:0000256" key="1">
    <source>
        <dbReference type="SAM" id="Phobius"/>
    </source>
</evidence>
<sequence>MSPPPYPSTMVPNRNRVVWVVVGICVAALLVVVLIPVAGFVIWVTTGPDIDEPRQAADRFVRQLERGDDAAAYASTCPEVQARITVAGFSAAVERLGRPVSHELTSAVFGDEAGGSAFVRMRLTDAAGDTTAVSLHLEADPAWRVCDDLLG</sequence>
<feature type="transmembrane region" description="Helical" evidence="1">
    <location>
        <begin position="20"/>
        <end position="44"/>
    </location>
</feature>
<keyword evidence="4" id="KW-1185">Reference proteome</keyword>
<accession>A0AAJ2ZAS0</accession>
<evidence type="ECO:0008006" key="6">
    <source>
        <dbReference type="Google" id="ProtNLM"/>
    </source>
</evidence>
<dbReference type="AlphaFoldDB" id="A0AAJ2ZAS0"/>
<keyword evidence="1" id="KW-0472">Membrane</keyword>
<dbReference type="Proteomes" id="UP000477779">
    <property type="component" value="Unassembled WGS sequence"/>
</dbReference>
<organism evidence="2 5">
    <name type="scientific">Micromonospora terminaliae</name>
    <dbReference type="NCBI Taxonomy" id="1914461"/>
    <lineage>
        <taxon>Bacteria</taxon>
        <taxon>Bacillati</taxon>
        <taxon>Actinomycetota</taxon>
        <taxon>Actinomycetes</taxon>
        <taxon>Micromonosporales</taxon>
        <taxon>Micromonosporaceae</taxon>
        <taxon>Micromonospora</taxon>
    </lineage>
</organism>
<name>A0AAJ2ZAS0_9ACTN</name>
<evidence type="ECO:0000313" key="3">
    <source>
        <dbReference type="EMBL" id="QGL50725.1"/>
    </source>
</evidence>
<dbReference type="RefSeq" id="WP_154229853.1">
    <property type="nucleotide sequence ID" value="NZ_CP045309.1"/>
</dbReference>
<keyword evidence="1" id="KW-0812">Transmembrane</keyword>
<protein>
    <recommendedName>
        <fullName evidence="6">DUF4878 domain-containing protein</fullName>
    </recommendedName>
</protein>
<gene>
    <name evidence="2" type="ORF">G3561_03180</name>
    <name evidence="3" type="ORF">GCE86_29105</name>
</gene>
<proteinExistence type="predicted"/>
<dbReference type="EMBL" id="JAAHBZ010000001">
    <property type="protein sequence ID" value="NES26557.1"/>
    <property type="molecule type" value="Genomic_DNA"/>
</dbReference>
<keyword evidence="1" id="KW-1133">Transmembrane helix</keyword>